<dbReference type="Pfam" id="PF00725">
    <property type="entry name" value="3HCDH"/>
    <property type="match status" value="1"/>
</dbReference>
<name>A0A8J2TZV0_9MICO</name>
<protein>
    <submittedName>
        <fullName evidence="8">3-hydroxybutyryl-CoA dehydrogenase</fullName>
    </submittedName>
</protein>
<evidence type="ECO:0000259" key="7">
    <source>
        <dbReference type="Pfam" id="PF02737"/>
    </source>
</evidence>
<dbReference type="Gene3D" id="3.40.50.720">
    <property type="entry name" value="NAD(P)-binding Rossmann-like Domain"/>
    <property type="match status" value="1"/>
</dbReference>
<evidence type="ECO:0000256" key="5">
    <source>
        <dbReference type="SAM" id="MobiDB-lite"/>
    </source>
</evidence>
<feature type="site" description="Important for catalytic activity" evidence="4">
    <location>
        <position position="135"/>
    </location>
</feature>
<dbReference type="InterPro" id="IPR008927">
    <property type="entry name" value="6-PGluconate_DH-like_C_sf"/>
</dbReference>
<comment type="caution">
    <text evidence="8">The sequence shown here is derived from an EMBL/GenBank/DDBJ whole genome shotgun (WGS) entry which is preliminary data.</text>
</comment>
<comment type="similarity">
    <text evidence="2">Belongs to the 3-hydroxyacyl-CoA dehydrogenase family.</text>
</comment>
<proteinExistence type="inferred from homology"/>
<dbReference type="PROSITE" id="PS00067">
    <property type="entry name" value="3HCDH"/>
    <property type="match status" value="1"/>
</dbReference>
<dbReference type="EMBL" id="BMFY01000012">
    <property type="protein sequence ID" value="GGA22026.1"/>
    <property type="molecule type" value="Genomic_DNA"/>
</dbReference>
<dbReference type="PANTHER" id="PTHR48075">
    <property type="entry name" value="3-HYDROXYACYL-COA DEHYDROGENASE FAMILY PROTEIN"/>
    <property type="match status" value="1"/>
</dbReference>
<evidence type="ECO:0000256" key="1">
    <source>
        <dbReference type="ARBA" id="ARBA00005086"/>
    </source>
</evidence>
<evidence type="ECO:0000256" key="4">
    <source>
        <dbReference type="PIRSR" id="PIRSR000105-1"/>
    </source>
</evidence>
<comment type="pathway">
    <text evidence="1">Lipid metabolism; butanoate metabolism.</text>
</comment>
<dbReference type="RefSeq" id="WP_188551355.1">
    <property type="nucleotide sequence ID" value="NZ_BMFY01000012.1"/>
</dbReference>
<evidence type="ECO:0000313" key="9">
    <source>
        <dbReference type="Proteomes" id="UP000616114"/>
    </source>
</evidence>
<evidence type="ECO:0000313" key="8">
    <source>
        <dbReference type="EMBL" id="GGA22026.1"/>
    </source>
</evidence>
<accession>A0A8J2TZV0</accession>
<feature type="domain" description="3-hydroxyacyl-CoA dehydrogenase NAD binding" evidence="7">
    <location>
        <begin position="11"/>
        <end position="179"/>
    </location>
</feature>
<dbReference type="AlphaFoldDB" id="A0A8J2TZV0"/>
<dbReference type="Pfam" id="PF02737">
    <property type="entry name" value="3HCDH_N"/>
    <property type="match status" value="1"/>
</dbReference>
<reference evidence="8" key="2">
    <citation type="submission" date="2020-09" db="EMBL/GenBank/DDBJ databases">
        <authorList>
            <person name="Sun Q."/>
            <person name="Zhou Y."/>
        </authorList>
    </citation>
    <scope>NUCLEOTIDE SEQUENCE</scope>
    <source>
        <strain evidence="8">CGMCC 1.12785</strain>
    </source>
</reference>
<reference evidence="8" key="1">
    <citation type="journal article" date="2014" name="Int. J. Syst. Evol. Microbiol.">
        <title>Complete genome sequence of Corynebacterium casei LMG S-19264T (=DSM 44701T), isolated from a smear-ripened cheese.</title>
        <authorList>
            <consortium name="US DOE Joint Genome Institute (JGI-PGF)"/>
            <person name="Walter F."/>
            <person name="Albersmeier A."/>
            <person name="Kalinowski J."/>
            <person name="Ruckert C."/>
        </authorList>
    </citation>
    <scope>NUCLEOTIDE SEQUENCE</scope>
    <source>
        <strain evidence="8">CGMCC 1.12785</strain>
    </source>
</reference>
<gene>
    <name evidence="8" type="ORF">GCM10011333_26320</name>
</gene>
<dbReference type="InterPro" id="IPR036291">
    <property type="entry name" value="NAD(P)-bd_dom_sf"/>
</dbReference>
<dbReference type="GO" id="GO:0008691">
    <property type="term" value="F:3-hydroxybutyryl-CoA dehydrogenase activity"/>
    <property type="evidence" value="ECO:0007669"/>
    <property type="project" value="TreeGrafter"/>
</dbReference>
<dbReference type="PANTHER" id="PTHR48075:SF5">
    <property type="entry name" value="3-HYDROXYBUTYRYL-COA DEHYDROGENASE"/>
    <property type="match status" value="1"/>
</dbReference>
<dbReference type="SUPFAM" id="SSF48179">
    <property type="entry name" value="6-phosphogluconate dehydrogenase C-terminal domain-like"/>
    <property type="match status" value="1"/>
</dbReference>
<dbReference type="GO" id="GO:0006635">
    <property type="term" value="P:fatty acid beta-oxidation"/>
    <property type="evidence" value="ECO:0007669"/>
    <property type="project" value="TreeGrafter"/>
</dbReference>
<dbReference type="GO" id="GO:0070403">
    <property type="term" value="F:NAD+ binding"/>
    <property type="evidence" value="ECO:0007669"/>
    <property type="project" value="InterPro"/>
</dbReference>
<feature type="region of interest" description="Disordered" evidence="5">
    <location>
        <begin position="296"/>
        <end position="315"/>
    </location>
</feature>
<dbReference type="SUPFAM" id="SSF51735">
    <property type="entry name" value="NAD(P)-binding Rossmann-fold domains"/>
    <property type="match status" value="1"/>
</dbReference>
<evidence type="ECO:0000256" key="3">
    <source>
        <dbReference type="ARBA" id="ARBA00023002"/>
    </source>
</evidence>
<sequence>MEQVPQDRTAVAVLGAGLMGHGIAQAFMTAGFEVSLWDPDADVLNSAPDRIAAHLEVAGIEREVDVRLARTLPEAVDGASLVIEAAPEKMPIKQDLVRQVEDANDECILASNTSVLRITEIAEAARHPERVVGTHWWNPPYLIHLVEVVRGERTADSTVEQVSTWLREAGKTPVEVYKDVPGFVGNRMQFALVREAAHIVEEGICSPETVDLVTRMTFGRRWPAVGPLENSDFIGLDLVKAIMDYLAPSLSTAQSAPALFERLLAEGHSGARAGKGVYEWPEGTRDEVERRLLDHLLATETSGRPEDDTGTDQSR</sequence>
<dbReference type="InterPro" id="IPR006176">
    <property type="entry name" value="3-OHacyl-CoA_DH_NAD-bd"/>
</dbReference>
<feature type="domain" description="3-hydroxyacyl-CoA dehydrogenase C-terminal" evidence="6">
    <location>
        <begin position="182"/>
        <end position="280"/>
    </location>
</feature>
<keyword evidence="9" id="KW-1185">Reference proteome</keyword>
<evidence type="ECO:0000256" key="2">
    <source>
        <dbReference type="ARBA" id="ARBA00009463"/>
    </source>
</evidence>
<keyword evidence="3" id="KW-0560">Oxidoreductase</keyword>
<evidence type="ECO:0000259" key="6">
    <source>
        <dbReference type="Pfam" id="PF00725"/>
    </source>
</evidence>
<dbReference type="InterPro" id="IPR006108">
    <property type="entry name" value="3HC_DH_C"/>
</dbReference>
<dbReference type="InterPro" id="IPR013328">
    <property type="entry name" value="6PGD_dom2"/>
</dbReference>
<dbReference type="Gene3D" id="1.10.1040.10">
    <property type="entry name" value="N-(1-d-carboxylethyl)-l-norvaline Dehydrogenase, domain 2"/>
    <property type="match status" value="1"/>
</dbReference>
<dbReference type="Proteomes" id="UP000616114">
    <property type="component" value="Unassembled WGS sequence"/>
</dbReference>
<dbReference type="PIRSF" id="PIRSF000105">
    <property type="entry name" value="HCDH"/>
    <property type="match status" value="1"/>
</dbReference>
<dbReference type="InterPro" id="IPR022694">
    <property type="entry name" value="3-OHacyl-CoA_DH"/>
</dbReference>
<organism evidence="8 9">
    <name type="scientific">Sediminivirga luteola</name>
    <dbReference type="NCBI Taxonomy" id="1774748"/>
    <lineage>
        <taxon>Bacteria</taxon>
        <taxon>Bacillati</taxon>
        <taxon>Actinomycetota</taxon>
        <taxon>Actinomycetes</taxon>
        <taxon>Micrococcales</taxon>
        <taxon>Brevibacteriaceae</taxon>
        <taxon>Sediminivirga</taxon>
    </lineage>
</organism>
<dbReference type="InterPro" id="IPR006180">
    <property type="entry name" value="3-OHacyl-CoA_DH_CS"/>
</dbReference>